<feature type="compositionally biased region" description="Polar residues" evidence="1">
    <location>
        <begin position="108"/>
        <end position="117"/>
    </location>
</feature>
<proteinExistence type="predicted"/>
<evidence type="ECO:0000313" key="3">
    <source>
        <dbReference type="Proteomes" id="UP000242474"/>
    </source>
</evidence>
<dbReference type="AlphaFoldDB" id="A0A2G5B1X7"/>
<feature type="region of interest" description="Disordered" evidence="1">
    <location>
        <begin position="101"/>
        <end position="192"/>
    </location>
</feature>
<evidence type="ECO:0000313" key="2">
    <source>
        <dbReference type="EMBL" id="PIA13006.1"/>
    </source>
</evidence>
<dbReference type="EMBL" id="KZ303551">
    <property type="protein sequence ID" value="PIA13006.1"/>
    <property type="molecule type" value="Genomic_DNA"/>
</dbReference>
<name>A0A2G5B1X7_COERN</name>
<dbReference type="Proteomes" id="UP000242474">
    <property type="component" value="Unassembled WGS sequence"/>
</dbReference>
<dbReference type="OrthoDB" id="5536278at2759"/>
<feature type="compositionally biased region" description="Polar residues" evidence="1">
    <location>
        <begin position="1"/>
        <end position="35"/>
    </location>
</feature>
<evidence type="ECO:0000256" key="1">
    <source>
        <dbReference type="SAM" id="MobiDB-lite"/>
    </source>
</evidence>
<keyword evidence="3" id="KW-1185">Reference proteome</keyword>
<reference evidence="2 3" key="1">
    <citation type="journal article" date="2015" name="Genome Biol. Evol.">
        <title>Phylogenomic analyses indicate that early fungi evolved digesting cell walls of algal ancestors of land plants.</title>
        <authorList>
            <person name="Chang Y."/>
            <person name="Wang S."/>
            <person name="Sekimoto S."/>
            <person name="Aerts A.L."/>
            <person name="Choi C."/>
            <person name="Clum A."/>
            <person name="LaButti K.M."/>
            <person name="Lindquist E.A."/>
            <person name="Yee Ngan C."/>
            <person name="Ohm R.A."/>
            <person name="Salamov A.A."/>
            <person name="Grigoriev I.V."/>
            <person name="Spatafora J.W."/>
            <person name="Berbee M.L."/>
        </authorList>
    </citation>
    <scope>NUCLEOTIDE SEQUENCE [LARGE SCALE GENOMIC DNA]</scope>
    <source>
        <strain evidence="2 3">NRRL 1564</strain>
    </source>
</reference>
<gene>
    <name evidence="2" type="ORF">COEREDRAFT_89900</name>
</gene>
<feature type="region of interest" description="Disordered" evidence="1">
    <location>
        <begin position="1"/>
        <end position="77"/>
    </location>
</feature>
<accession>A0A2G5B1X7</accession>
<sequence>MEHSYSFPSRNTTDQRFGSPSRQHTCVRYVQQQNRPIDIPGRKRSHEIAMPGSPRSAGIGGYSTSYHKSGIGKNRTDDRNSGIGKLCYQEGGSILSESFSSMRRHSSLKNGDSFTGKQQRHRKSSQASVLSMPADVPSHDSRVSVEIEEEPDETRSLACRSTSHLPALKSAHEQQHSKEDLQGSVAHKEKHGLRRIWHF</sequence>
<organism evidence="2 3">
    <name type="scientific">Coemansia reversa (strain ATCC 12441 / NRRL 1564)</name>
    <dbReference type="NCBI Taxonomy" id="763665"/>
    <lineage>
        <taxon>Eukaryota</taxon>
        <taxon>Fungi</taxon>
        <taxon>Fungi incertae sedis</taxon>
        <taxon>Zoopagomycota</taxon>
        <taxon>Kickxellomycotina</taxon>
        <taxon>Kickxellomycetes</taxon>
        <taxon>Kickxellales</taxon>
        <taxon>Kickxellaceae</taxon>
        <taxon>Coemansia</taxon>
    </lineage>
</organism>
<feature type="compositionally biased region" description="Basic and acidic residues" evidence="1">
    <location>
        <begin position="170"/>
        <end position="181"/>
    </location>
</feature>
<protein>
    <submittedName>
        <fullName evidence="2">Uncharacterized protein</fullName>
    </submittedName>
</protein>